<keyword evidence="4" id="KW-1185">Reference proteome</keyword>
<dbReference type="PANTHER" id="PTHR43639">
    <property type="entry name" value="OXIDOREDUCTASE, SHORT-CHAIN DEHYDROGENASE/REDUCTASE FAMILY (AFU_ORTHOLOGUE AFUA_5G02870)"/>
    <property type="match status" value="1"/>
</dbReference>
<dbReference type="CDD" id="cd05233">
    <property type="entry name" value="SDR_c"/>
    <property type="match status" value="1"/>
</dbReference>
<reference evidence="3 4" key="1">
    <citation type="submission" date="2019-02" db="EMBL/GenBank/DDBJ databases">
        <title>Paenibacillus sp. nov., isolated from surface-sterilized tissue of Thalictrum simplex L.</title>
        <authorList>
            <person name="Tuo L."/>
        </authorList>
    </citation>
    <scope>NUCLEOTIDE SEQUENCE [LARGE SCALE GENOMIC DNA]</scope>
    <source>
        <strain evidence="3 4">N2SHLJ1</strain>
    </source>
</reference>
<dbReference type="PANTHER" id="PTHR43639:SF1">
    <property type="entry name" value="SHORT-CHAIN DEHYDROGENASE_REDUCTASE FAMILY PROTEIN"/>
    <property type="match status" value="1"/>
</dbReference>
<sequence>MNIDLTGQIALVTGASGGIGQAIAIDLAACGADIAVNYLSNRDGAEQTAAKIRELGRKAVIIQADVTKEDEIASLVKQTEEALGGTVDILINNAGHLVERRTIETMTLDLYSKVMNVNLLSTVFVSKAVIPGMKAKKSGVIINMSSLAAHNGGANGASVYAASKGAVLSLSKGLAKELAPHGIRVNVVSPGFIEETKFHSTFTSEEGRIASIKSVPLGRGGVPQDVSGAVVYLVSPLAAYLTGESIEINGGMFMR</sequence>
<accession>A0A4Q9DKA5</accession>
<dbReference type="EMBL" id="SIRE01000018">
    <property type="protein sequence ID" value="TBL75174.1"/>
    <property type="molecule type" value="Genomic_DNA"/>
</dbReference>
<dbReference type="PRINTS" id="PR00081">
    <property type="entry name" value="GDHRDH"/>
</dbReference>
<dbReference type="PROSITE" id="PS00061">
    <property type="entry name" value="ADH_SHORT"/>
    <property type="match status" value="1"/>
</dbReference>
<dbReference type="RefSeq" id="WP_131016069.1">
    <property type="nucleotide sequence ID" value="NZ_SIRE01000018.1"/>
</dbReference>
<dbReference type="Pfam" id="PF13561">
    <property type="entry name" value="adh_short_C2"/>
    <property type="match status" value="1"/>
</dbReference>
<proteinExistence type="inferred from homology"/>
<dbReference type="OrthoDB" id="9803333at2"/>
<dbReference type="Gene3D" id="3.40.50.720">
    <property type="entry name" value="NAD(P)-binding Rossmann-like Domain"/>
    <property type="match status" value="1"/>
</dbReference>
<dbReference type="SUPFAM" id="SSF51735">
    <property type="entry name" value="NAD(P)-binding Rossmann-fold domains"/>
    <property type="match status" value="1"/>
</dbReference>
<dbReference type="GO" id="GO:0008206">
    <property type="term" value="P:bile acid metabolic process"/>
    <property type="evidence" value="ECO:0007669"/>
    <property type="project" value="UniProtKB-ARBA"/>
</dbReference>
<dbReference type="InterPro" id="IPR002347">
    <property type="entry name" value="SDR_fam"/>
</dbReference>
<dbReference type="AlphaFoldDB" id="A0A4Q9DKA5"/>
<evidence type="ECO:0000313" key="4">
    <source>
        <dbReference type="Proteomes" id="UP000293142"/>
    </source>
</evidence>
<keyword evidence="2" id="KW-0560">Oxidoreductase</keyword>
<organism evidence="3 4">
    <name type="scientific">Paenibacillus thalictri</name>
    <dbReference type="NCBI Taxonomy" id="2527873"/>
    <lineage>
        <taxon>Bacteria</taxon>
        <taxon>Bacillati</taxon>
        <taxon>Bacillota</taxon>
        <taxon>Bacilli</taxon>
        <taxon>Bacillales</taxon>
        <taxon>Paenibacillaceae</taxon>
        <taxon>Paenibacillus</taxon>
    </lineage>
</organism>
<evidence type="ECO:0000256" key="1">
    <source>
        <dbReference type="ARBA" id="ARBA00006484"/>
    </source>
</evidence>
<dbReference type="InterPro" id="IPR020904">
    <property type="entry name" value="Sc_DH/Rdtase_CS"/>
</dbReference>
<evidence type="ECO:0000256" key="2">
    <source>
        <dbReference type="ARBA" id="ARBA00023002"/>
    </source>
</evidence>
<gene>
    <name evidence="3" type="ORF">EYB31_23820</name>
</gene>
<evidence type="ECO:0000313" key="3">
    <source>
        <dbReference type="EMBL" id="TBL75174.1"/>
    </source>
</evidence>
<protein>
    <submittedName>
        <fullName evidence="3">3-oxoacyl-ACP reductase FabG</fullName>
    </submittedName>
</protein>
<dbReference type="PRINTS" id="PR00080">
    <property type="entry name" value="SDRFAMILY"/>
</dbReference>
<dbReference type="FunFam" id="3.40.50.720:FF:000084">
    <property type="entry name" value="Short-chain dehydrogenase reductase"/>
    <property type="match status" value="1"/>
</dbReference>
<name>A0A4Q9DKA5_9BACL</name>
<dbReference type="NCBIfam" id="NF005559">
    <property type="entry name" value="PRK07231.1"/>
    <property type="match status" value="1"/>
</dbReference>
<dbReference type="InterPro" id="IPR036291">
    <property type="entry name" value="NAD(P)-bd_dom_sf"/>
</dbReference>
<dbReference type="Proteomes" id="UP000293142">
    <property type="component" value="Unassembled WGS sequence"/>
</dbReference>
<comment type="similarity">
    <text evidence="1">Belongs to the short-chain dehydrogenases/reductases (SDR) family.</text>
</comment>
<dbReference type="GO" id="GO:0016491">
    <property type="term" value="F:oxidoreductase activity"/>
    <property type="evidence" value="ECO:0007669"/>
    <property type="project" value="UniProtKB-KW"/>
</dbReference>
<comment type="caution">
    <text evidence="3">The sequence shown here is derived from an EMBL/GenBank/DDBJ whole genome shotgun (WGS) entry which is preliminary data.</text>
</comment>